<reference evidence="1" key="1">
    <citation type="submission" date="2023-02" db="EMBL/GenBank/DDBJ databases">
        <title>Kitasatospora phosalacinea NBRC 14362.</title>
        <authorList>
            <person name="Ichikawa N."/>
            <person name="Sato H."/>
            <person name="Tonouchi N."/>
        </authorList>
    </citation>
    <scope>NUCLEOTIDE SEQUENCE</scope>
    <source>
        <strain evidence="1">NBRC 14362</strain>
    </source>
</reference>
<sequence>MGGPLIVVPVSALHQWNGCTENGMIVGDGDQPDDYDRACAVEDLAEVISLAGHTANSALVLGDEPSSTCYLAEQRAFVRWLAANSDAELIAAAMAVLNDPATPWEECGLWQTDGPAVLMDSAEAGGSLGVPYPDGQGQPEQAPVLVPAGLWTVRAFHDWSDESTWVGVVQLLPA</sequence>
<evidence type="ECO:0008006" key="3">
    <source>
        <dbReference type="Google" id="ProtNLM"/>
    </source>
</evidence>
<protein>
    <recommendedName>
        <fullName evidence="3">Immunity protein 21 of polymorphic toxin system</fullName>
    </recommendedName>
</protein>
<dbReference type="OrthoDB" id="3471576at2"/>
<evidence type="ECO:0000313" key="2">
    <source>
        <dbReference type="Proteomes" id="UP001165143"/>
    </source>
</evidence>
<comment type="caution">
    <text evidence="1">The sequence shown here is derived from an EMBL/GenBank/DDBJ whole genome shotgun (WGS) entry which is preliminary data.</text>
</comment>
<accession>A0A9W6PNM6</accession>
<name>A0A9W6PNM6_9ACTN</name>
<dbReference type="Pfam" id="PF15589">
    <property type="entry name" value="Imm21"/>
    <property type="match status" value="1"/>
</dbReference>
<organism evidence="1 2">
    <name type="scientific">Kitasatospora phosalacinea</name>
    <dbReference type="NCBI Taxonomy" id="2065"/>
    <lineage>
        <taxon>Bacteria</taxon>
        <taxon>Bacillati</taxon>
        <taxon>Actinomycetota</taxon>
        <taxon>Actinomycetes</taxon>
        <taxon>Kitasatosporales</taxon>
        <taxon>Streptomycetaceae</taxon>
        <taxon>Kitasatospora</taxon>
    </lineage>
</organism>
<dbReference type="InterPro" id="IPR028961">
    <property type="entry name" value="Imm21"/>
</dbReference>
<evidence type="ECO:0000313" key="1">
    <source>
        <dbReference type="EMBL" id="GLW59585.1"/>
    </source>
</evidence>
<dbReference type="AlphaFoldDB" id="A0A9W6PNM6"/>
<gene>
    <name evidence="1" type="ORF">Kpho01_75950</name>
</gene>
<dbReference type="EMBL" id="BSRX01000099">
    <property type="protein sequence ID" value="GLW59585.1"/>
    <property type="molecule type" value="Genomic_DNA"/>
</dbReference>
<proteinExistence type="predicted"/>
<dbReference type="Proteomes" id="UP001165143">
    <property type="component" value="Unassembled WGS sequence"/>
</dbReference>